<dbReference type="Pfam" id="PF13520">
    <property type="entry name" value="AA_permease_2"/>
    <property type="match status" value="1"/>
</dbReference>
<dbReference type="PANTHER" id="PTHR43243:SF4">
    <property type="entry name" value="CATIONIC AMINO ACID TRANSPORTER 4"/>
    <property type="match status" value="1"/>
</dbReference>
<feature type="transmembrane region" description="Helical" evidence="6">
    <location>
        <begin position="496"/>
        <end position="518"/>
    </location>
</feature>
<gene>
    <name evidence="7" type="ORF">CU098_001284</name>
</gene>
<feature type="transmembrane region" description="Helical" evidence="6">
    <location>
        <begin position="385"/>
        <end position="406"/>
    </location>
</feature>
<feature type="transmembrane region" description="Helical" evidence="6">
    <location>
        <begin position="437"/>
        <end position="456"/>
    </location>
</feature>
<accession>A0A367IU92</accession>
<feature type="transmembrane region" description="Helical" evidence="6">
    <location>
        <begin position="250"/>
        <end position="275"/>
    </location>
</feature>
<comment type="caution">
    <text evidence="7">The sequence shown here is derived from an EMBL/GenBank/DDBJ whole genome shotgun (WGS) entry which is preliminary data.</text>
</comment>
<evidence type="ECO:0000256" key="3">
    <source>
        <dbReference type="ARBA" id="ARBA00022692"/>
    </source>
</evidence>
<organism evidence="7 8">
    <name type="scientific">Rhizopus stolonifer</name>
    <name type="common">Rhizopus nigricans</name>
    <dbReference type="NCBI Taxonomy" id="4846"/>
    <lineage>
        <taxon>Eukaryota</taxon>
        <taxon>Fungi</taxon>
        <taxon>Fungi incertae sedis</taxon>
        <taxon>Mucoromycota</taxon>
        <taxon>Mucoromycotina</taxon>
        <taxon>Mucoromycetes</taxon>
        <taxon>Mucorales</taxon>
        <taxon>Mucorineae</taxon>
        <taxon>Rhizopodaceae</taxon>
        <taxon>Rhizopus</taxon>
    </lineage>
</organism>
<evidence type="ECO:0000256" key="4">
    <source>
        <dbReference type="ARBA" id="ARBA00022989"/>
    </source>
</evidence>
<dbReference type="GO" id="GO:0016020">
    <property type="term" value="C:membrane"/>
    <property type="evidence" value="ECO:0007669"/>
    <property type="project" value="UniProtKB-SubCell"/>
</dbReference>
<evidence type="ECO:0000256" key="2">
    <source>
        <dbReference type="ARBA" id="ARBA00022448"/>
    </source>
</evidence>
<dbReference type="GO" id="GO:0015171">
    <property type="term" value="F:amino acid transmembrane transporter activity"/>
    <property type="evidence" value="ECO:0007669"/>
    <property type="project" value="TreeGrafter"/>
</dbReference>
<feature type="transmembrane region" description="Helical" evidence="6">
    <location>
        <begin position="333"/>
        <end position="356"/>
    </location>
</feature>
<feature type="transmembrane region" description="Helical" evidence="6">
    <location>
        <begin position="524"/>
        <end position="541"/>
    </location>
</feature>
<dbReference type="InterPro" id="IPR002293">
    <property type="entry name" value="AA/rel_permease1"/>
</dbReference>
<dbReference type="AlphaFoldDB" id="A0A367IU92"/>
<dbReference type="Proteomes" id="UP000253551">
    <property type="component" value="Unassembled WGS sequence"/>
</dbReference>
<protein>
    <submittedName>
        <fullName evidence="7">Uncharacterized protein</fullName>
    </submittedName>
</protein>
<keyword evidence="8" id="KW-1185">Reference proteome</keyword>
<dbReference type="Gene3D" id="1.20.1740.10">
    <property type="entry name" value="Amino acid/polyamine transporter I"/>
    <property type="match status" value="1"/>
</dbReference>
<feature type="transmembrane region" description="Helical" evidence="6">
    <location>
        <begin position="115"/>
        <end position="135"/>
    </location>
</feature>
<reference evidence="7 8" key="1">
    <citation type="journal article" date="2018" name="G3 (Bethesda)">
        <title>Phylogenetic and Phylogenomic Definition of Rhizopus Species.</title>
        <authorList>
            <person name="Gryganskyi A.P."/>
            <person name="Golan J."/>
            <person name="Dolatabadi S."/>
            <person name="Mondo S."/>
            <person name="Robb S."/>
            <person name="Idnurm A."/>
            <person name="Muszewska A."/>
            <person name="Steczkiewicz K."/>
            <person name="Masonjones S."/>
            <person name="Liao H.L."/>
            <person name="Gajdeczka M.T."/>
            <person name="Anike F."/>
            <person name="Vuek A."/>
            <person name="Anishchenko I.M."/>
            <person name="Voigt K."/>
            <person name="de Hoog G.S."/>
            <person name="Smith M.E."/>
            <person name="Heitman J."/>
            <person name="Vilgalys R."/>
            <person name="Stajich J.E."/>
        </authorList>
    </citation>
    <scope>NUCLEOTIDE SEQUENCE [LARGE SCALE GENOMIC DNA]</scope>
    <source>
        <strain evidence="7 8">LSU 92-RS-03</strain>
    </source>
</reference>
<dbReference type="EMBL" id="PJQM01005597">
    <property type="protein sequence ID" value="RCH81263.1"/>
    <property type="molecule type" value="Genomic_DNA"/>
</dbReference>
<comment type="subcellular location">
    <subcellularLocation>
        <location evidence="1">Membrane</location>
        <topology evidence="1">Multi-pass membrane protein</topology>
    </subcellularLocation>
</comment>
<keyword evidence="4 6" id="KW-1133">Transmembrane helix</keyword>
<keyword evidence="5 6" id="KW-0472">Membrane</keyword>
<sequence>MSLDEKGGQFITETHVTTTTTSQEKGAFYQAVTTRYSKVDPHSYLRQDGESARHFWFRRLGQIKPVELLWGDAEHSELKRALSAFQLIFVGIGAIIGTGIFVLSGLAAAKNAGPAVTISFIIAGIAAGFAALSYSEMASMIPVSGSAYTYAYATMGEFIAWTIGWDLILEYMVGAATVGVGWSGYFVKFFSVVSGGRIHFSESWTQPTLTWTENPASISYTPGHYFNVPGFVIIMIITLILVVGIRQSAVFNTIIVSVKLVVILIFIFALCGFMYSPNYDPYIPPNTTGNWHFFGVPGIFAAATTVFFSYIGFDIVTTAALEAKNPQRDLPIGIIGSLVISTVLYIAFCTIMTGAAKYTDFLNSATPASVAVEQVMLRTGKNFEWLNILVAIGAIAGLTSVLLINLMGQSRVFYSMAQDGLLPSLFAKVHPKFKTPWLAQLTVGFITAILSAILPVDLLGNMTSVGTLLAFFVVHAGVIVLRFTRPEVPRRFKIPGGKYFSLIFPIIGMGISVALIAVAEVTTIWRLFIWMGIGWVLYFGYGIRHSRFRRDPVARFAEGESKVSEDAEHDEAGIQVQEYEYIPNAYLQDPASHHA</sequence>
<evidence type="ECO:0000256" key="5">
    <source>
        <dbReference type="ARBA" id="ARBA00023136"/>
    </source>
</evidence>
<evidence type="ECO:0000313" key="7">
    <source>
        <dbReference type="EMBL" id="RCH81263.1"/>
    </source>
</evidence>
<proteinExistence type="predicted"/>
<name>A0A367IU92_RHIST</name>
<dbReference type="PANTHER" id="PTHR43243">
    <property type="entry name" value="INNER MEMBRANE TRANSPORTER YGJI-RELATED"/>
    <property type="match status" value="1"/>
</dbReference>
<dbReference type="PIRSF" id="PIRSF006060">
    <property type="entry name" value="AA_transporter"/>
    <property type="match status" value="1"/>
</dbReference>
<keyword evidence="2" id="KW-0813">Transport</keyword>
<feature type="transmembrane region" description="Helical" evidence="6">
    <location>
        <begin position="295"/>
        <end position="321"/>
    </location>
</feature>
<dbReference type="OrthoDB" id="5982228at2759"/>
<keyword evidence="3 6" id="KW-0812">Transmembrane</keyword>
<dbReference type="STRING" id="4846.A0A367IU92"/>
<evidence type="ECO:0000256" key="1">
    <source>
        <dbReference type="ARBA" id="ARBA00004141"/>
    </source>
</evidence>
<evidence type="ECO:0000256" key="6">
    <source>
        <dbReference type="SAM" id="Phobius"/>
    </source>
</evidence>
<feature type="transmembrane region" description="Helical" evidence="6">
    <location>
        <begin position="462"/>
        <end position="484"/>
    </location>
</feature>
<feature type="transmembrane region" description="Helical" evidence="6">
    <location>
        <begin position="87"/>
        <end position="109"/>
    </location>
</feature>
<evidence type="ECO:0000313" key="8">
    <source>
        <dbReference type="Proteomes" id="UP000253551"/>
    </source>
</evidence>
<feature type="transmembrane region" description="Helical" evidence="6">
    <location>
        <begin position="224"/>
        <end position="243"/>
    </location>
</feature>